<keyword evidence="3" id="KW-0226">DNA condensation</keyword>
<dbReference type="GO" id="GO:0030261">
    <property type="term" value="P:chromosome condensation"/>
    <property type="evidence" value="ECO:0007669"/>
    <property type="project" value="UniProtKB-KW"/>
</dbReference>
<dbReference type="PANTHER" id="PTHR33175">
    <property type="entry name" value="DNA-BINDING PROTEIN HU"/>
    <property type="match status" value="1"/>
</dbReference>
<reference evidence="6 7" key="1">
    <citation type="submission" date="2016-10" db="EMBL/GenBank/DDBJ databases">
        <authorList>
            <person name="de Groot N.N."/>
        </authorList>
    </citation>
    <scope>NUCLEOTIDE SEQUENCE [LARGE SCALE GENOMIC DNA]</scope>
    <source>
        <strain evidence="6 7">DSM 16957</strain>
    </source>
</reference>
<dbReference type="OrthoDB" id="9799835at2"/>
<keyword evidence="4 6" id="KW-0238">DNA-binding</keyword>
<comment type="similarity">
    <text evidence="2 5">Belongs to the bacterial histone-like protein family.</text>
</comment>
<evidence type="ECO:0000256" key="2">
    <source>
        <dbReference type="ARBA" id="ARBA00010529"/>
    </source>
</evidence>
<dbReference type="PRINTS" id="PR01727">
    <property type="entry name" value="DNABINDINGHU"/>
</dbReference>
<dbReference type="InterPro" id="IPR010992">
    <property type="entry name" value="IHF-like_DNA-bd_dom_sf"/>
</dbReference>
<dbReference type="Gene3D" id="4.10.520.10">
    <property type="entry name" value="IHF-like DNA-binding proteins"/>
    <property type="match status" value="1"/>
</dbReference>
<dbReference type="GO" id="GO:0003677">
    <property type="term" value="F:DNA binding"/>
    <property type="evidence" value="ECO:0007669"/>
    <property type="project" value="UniProtKB-KW"/>
</dbReference>
<dbReference type="CDD" id="cd13831">
    <property type="entry name" value="HU"/>
    <property type="match status" value="1"/>
</dbReference>
<keyword evidence="7" id="KW-1185">Reference proteome</keyword>
<evidence type="ECO:0000256" key="4">
    <source>
        <dbReference type="ARBA" id="ARBA00023125"/>
    </source>
</evidence>
<evidence type="ECO:0000256" key="1">
    <source>
        <dbReference type="ARBA" id="ARBA00003819"/>
    </source>
</evidence>
<evidence type="ECO:0000313" key="7">
    <source>
        <dbReference type="Proteomes" id="UP000199603"/>
    </source>
</evidence>
<comment type="function">
    <text evidence="1">Histone-like DNA-binding protein which is capable of wrapping DNA to stabilize it, and thus to prevent its denaturation under extreme environmental conditions.</text>
</comment>
<evidence type="ECO:0000313" key="6">
    <source>
        <dbReference type="EMBL" id="SDE14584.1"/>
    </source>
</evidence>
<dbReference type="Proteomes" id="UP000199603">
    <property type="component" value="Unassembled WGS sequence"/>
</dbReference>
<organism evidence="6 7">
    <name type="scientific">Aquimonas voraii</name>
    <dbReference type="NCBI Taxonomy" id="265719"/>
    <lineage>
        <taxon>Bacteria</taxon>
        <taxon>Pseudomonadati</taxon>
        <taxon>Pseudomonadota</taxon>
        <taxon>Gammaproteobacteria</taxon>
        <taxon>Lysobacterales</taxon>
        <taxon>Lysobacteraceae</taxon>
        <taxon>Aquimonas</taxon>
    </lineage>
</organism>
<dbReference type="Pfam" id="PF00216">
    <property type="entry name" value="Bac_DNA_binding"/>
    <property type="match status" value="1"/>
</dbReference>
<dbReference type="AlphaFoldDB" id="A0A1G7AI23"/>
<protein>
    <submittedName>
        <fullName evidence="6">DNA-binding protein HU-beta</fullName>
    </submittedName>
</protein>
<dbReference type="SUPFAM" id="SSF47729">
    <property type="entry name" value="IHF-like DNA-binding proteins"/>
    <property type="match status" value="1"/>
</dbReference>
<evidence type="ECO:0000256" key="3">
    <source>
        <dbReference type="ARBA" id="ARBA00023067"/>
    </source>
</evidence>
<dbReference type="InterPro" id="IPR020816">
    <property type="entry name" value="Histone-like_DNA-bd_CS"/>
</dbReference>
<dbReference type="STRING" id="265719.SAMN04488509_1288"/>
<proteinExistence type="inferred from homology"/>
<sequence length="89" mass="9503">MNKKDLIEIVADTHEISKAEAERIVGTVFATIAKAIKKDGEVSLFGFGSFKLKKRAARTGRNPQTGATVKIKASKTVGFKPATALKASL</sequence>
<accession>A0A1G7AI23</accession>
<gene>
    <name evidence="6" type="ORF">SAMN04488509_1288</name>
</gene>
<dbReference type="EMBL" id="FNAG01000028">
    <property type="protein sequence ID" value="SDE14584.1"/>
    <property type="molecule type" value="Genomic_DNA"/>
</dbReference>
<evidence type="ECO:0000256" key="5">
    <source>
        <dbReference type="RuleBase" id="RU003939"/>
    </source>
</evidence>
<dbReference type="PROSITE" id="PS00045">
    <property type="entry name" value="HISTONE_LIKE"/>
    <property type="match status" value="1"/>
</dbReference>
<dbReference type="SMART" id="SM00411">
    <property type="entry name" value="BHL"/>
    <property type="match status" value="1"/>
</dbReference>
<name>A0A1G7AI23_9GAMM</name>
<dbReference type="PANTHER" id="PTHR33175:SF3">
    <property type="entry name" value="DNA-BINDING PROTEIN HU-BETA"/>
    <property type="match status" value="1"/>
</dbReference>
<dbReference type="RefSeq" id="WP_091246239.1">
    <property type="nucleotide sequence ID" value="NZ_FNAG01000028.1"/>
</dbReference>
<dbReference type="InterPro" id="IPR000119">
    <property type="entry name" value="Hist_DNA-bd"/>
</dbReference>
<dbReference type="GO" id="GO:0030527">
    <property type="term" value="F:structural constituent of chromatin"/>
    <property type="evidence" value="ECO:0007669"/>
    <property type="project" value="InterPro"/>
</dbReference>